<protein>
    <submittedName>
        <fullName evidence="2">Uncharacterized protein</fullName>
    </submittedName>
</protein>
<evidence type="ECO:0000256" key="1">
    <source>
        <dbReference type="SAM" id="Phobius"/>
    </source>
</evidence>
<sequence length="97" mass="10735">MYLDLTDSENQTETDISTFHFNAEGGCCLNAESSCLKRCGKSFNDVIGPACLCMGWTNDRRPRPAASAVLGACALFPRVMLHAAAARPRLRRKTHRY</sequence>
<keyword evidence="1" id="KW-0472">Membrane</keyword>
<gene>
    <name evidence="2" type="ORF">EVAR_102606_1</name>
</gene>
<comment type="caution">
    <text evidence="2">The sequence shown here is derived from an EMBL/GenBank/DDBJ whole genome shotgun (WGS) entry which is preliminary data.</text>
</comment>
<keyword evidence="1" id="KW-0812">Transmembrane</keyword>
<dbReference type="Proteomes" id="UP000299102">
    <property type="component" value="Unassembled WGS sequence"/>
</dbReference>
<keyword evidence="1" id="KW-1133">Transmembrane helix</keyword>
<keyword evidence="3" id="KW-1185">Reference proteome</keyword>
<name>A0A4C1TV33_EUMVA</name>
<feature type="transmembrane region" description="Helical" evidence="1">
    <location>
        <begin position="65"/>
        <end position="86"/>
    </location>
</feature>
<dbReference type="AlphaFoldDB" id="A0A4C1TV33"/>
<dbReference type="EMBL" id="BGZK01000090">
    <property type="protein sequence ID" value="GBP17748.1"/>
    <property type="molecule type" value="Genomic_DNA"/>
</dbReference>
<organism evidence="2 3">
    <name type="scientific">Eumeta variegata</name>
    <name type="common">Bagworm moth</name>
    <name type="synonym">Eumeta japonica</name>
    <dbReference type="NCBI Taxonomy" id="151549"/>
    <lineage>
        <taxon>Eukaryota</taxon>
        <taxon>Metazoa</taxon>
        <taxon>Ecdysozoa</taxon>
        <taxon>Arthropoda</taxon>
        <taxon>Hexapoda</taxon>
        <taxon>Insecta</taxon>
        <taxon>Pterygota</taxon>
        <taxon>Neoptera</taxon>
        <taxon>Endopterygota</taxon>
        <taxon>Lepidoptera</taxon>
        <taxon>Glossata</taxon>
        <taxon>Ditrysia</taxon>
        <taxon>Tineoidea</taxon>
        <taxon>Psychidae</taxon>
        <taxon>Oiketicinae</taxon>
        <taxon>Eumeta</taxon>
    </lineage>
</organism>
<reference evidence="2 3" key="1">
    <citation type="journal article" date="2019" name="Commun. Biol.">
        <title>The bagworm genome reveals a unique fibroin gene that provides high tensile strength.</title>
        <authorList>
            <person name="Kono N."/>
            <person name="Nakamura H."/>
            <person name="Ohtoshi R."/>
            <person name="Tomita M."/>
            <person name="Numata K."/>
            <person name="Arakawa K."/>
        </authorList>
    </citation>
    <scope>NUCLEOTIDE SEQUENCE [LARGE SCALE GENOMIC DNA]</scope>
</reference>
<accession>A0A4C1TV33</accession>
<proteinExistence type="predicted"/>
<evidence type="ECO:0000313" key="3">
    <source>
        <dbReference type="Proteomes" id="UP000299102"/>
    </source>
</evidence>
<evidence type="ECO:0000313" key="2">
    <source>
        <dbReference type="EMBL" id="GBP17748.1"/>
    </source>
</evidence>